<dbReference type="AlphaFoldDB" id="A0A976M930"/>
<protein>
    <submittedName>
        <fullName evidence="3">Uncharacterized protein</fullName>
    </submittedName>
</protein>
<feature type="region of interest" description="Disordered" evidence="2">
    <location>
        <begin position="471"/>
        <end position="497"/>
    </location>
</feature>
<evidence type="ECO:0000256" key="1">
    <source>
        <dbReference type="SAM" id="Coils"/>
    </source>
</evidence>
<feature type="compositionally biased region" description="Polar residues" evidence="2">
    <location>
        <begin position="385"/>
        <end position="398"/>
    </location>
</feature>
<feature type="compositionally biased region" description="Polar residues" evidence="2">
    <location>
        <begin position="471"/>
        <end position="489"/>
    </location>
</feature>
<feature type="coiled-coil region" evidence="1">
    <location>
        <begin position="30"/>
        <end position="106"/>
    </location>
</feature>
<organism evidence="3 4">
    <name type="scientific">Theileria orientalis</name>
    <dbReference type="NCBI Taxonomy" id="68886"/>
    <lineage>
        <taxon>Eukaryota</taxon>
        <taxon>Sar</taxon>
        <taxon>Alveolata</taxon>
        <taxon>Apicomplexa</taxon>
        <taxon>Aconoidasida</taxon>
        <taxon>Piroplasmida</taxon>
        <taxon>Theileriidae</taxon>
        <taxon>Theileria</taxon>
    </lineage>
</organism>
<dbReference type="Proteomes" id="UP000244803">
    <property type="component" value="Chromosome 2"/>
</dbReference>
<gene>
    <name evidence="3" type="ORF">MACJ_001699</name>
</gene>
<evidence type="ECO:0000313" key="4">
    <source>
        <dbReference type="Proteomes" id="UP000244803"/>
    </source>
</evidence>
<sequence length="593" mass="68598">MDMDYVKQMCCNLQQQQIKINETYEELMNTLNLKEKIEELEEKIEKKEEELKEVEKEKKEYEKKIEIKEIEIENYKRILMEQGIEMEEMKCKMEKVKNERERVRKVGNIIIGTHNQQFIKLLTNMNRLLEFIEYYTINEGEDKGNNSGNSSVYDVNDTNNNGYHSMCKDVTCTNSETTNSWLNSKVGTEVNTTTSMGYKEESTNTTNEKSMASKSSLELLVDINSKFVKVSVNVMRLLSKLDHEILNNYINNTDFTEDIDNYYQIMNADSDLRDDDLGTCDDKSNDINDFNINNEYNNFNDSNEQNDFSNDSGYTNNFYSNGNGSYNTIGYNYNSINTDNNHSYGNYGTNYGSYNGNNIYFYQLPNISNRQPAYSTPLTGCKLTSKNTRTFSSSTQRTNSNKSNKDDSKSSTPTVYQTNKGNVRRIVTTFRPQFNSLFQPIPLHNGASNSMIRNKDHIKYNRTIFQPIHRSNNRSNTNYSEGSCISSLSTDREGNEGMNREVNKERHLDIYSRRAKELNTDLEGTTMKVNGGGNVCNKERERDTHEVKGVTMELEYEGEELQGDEYDFQVPDSELKQDKYSEDDTPILKLMSI</sequence>
<dbReference type="OrthoDB" id="16535at2759"/>
<keyword evidence="1" id="KW-0175">Coiled coil</keyword>
<evidence type="ECO:0000256" key="2">
    <source>
        <dbReference type="SAM" id="MobiDB-lite"/>
    </source>
</evidence>
<evidence type="ECO:0000313" key="3">
    <source>
        <dbReference type="EMBL" id="UKJ90764.2"/>
    </source>
</evidence>
<name>A0A976M930_THEOR</name>
<reference evidence="3" key="1">
    <citation type="submission" date="2022-07" db="EMBL/GenBank/DDBJ databases">
        <title>Evaluation of T. orientalis genome assembly methods using nanopore sequencing and analysis of variation between genomes.</title>
        <authorList>
            <person name="Yam J."/>
            <person name="Micallef M.L."/>
            <person name="Liu M."/>
            <person name="Djordjevic S.P."/>
            <person name="Bogema D.R."/>
            <person name="Jenkins C."/>
        </authorList>
    </citation>
    <scope>NUCLEOTIDE SEQUENCE</scope>
    <source>
        <strain evidence="3">Fish Creek</strain>
    </source>
</reference>
<proteinExistence type="predicted"/>
<feature type="region of interest" description="Disordered" evidence="2">
    <location>
        <begin position="385"/>
        <end position="416"/>
    </location>
</feature>
<dbReference type="EMBL" id="CP056068">
    <property type="protein sequence ID" value="UKJ90764.2"/>
    <property type="molecule type" value="Genomic_DNA"/>
</dbReference>
<accession>A0A976M930</accession>